<dbReference type="EMBL" id="SDVB01000311">
    <property type="protein sequence ID" value="RYC04513.1"/>
    <property type="molecule type" value="Genomic_DNA"/>
</dbReference>
<evidence type="ECO:0000259" key="8">
    <source>
        <dbReference type="Pfam" id="PF01694"/>
    </source>
</evidence>
<keyword evidence="3 7" id="KW-0812">Transmembrane</keyword>
<keyword evidence="4" id="KW-0378">Hydrolase</keyword>
<evidence type="ECO:0000256" key="6">
    <source>
        <dbReference type="ARBA" id="ARBA00023136"/>
    </source>
</evidence>
<name>A0A4Q2SHJ4_9HYPH</name>
<feature type="transmembrane region" description="Helical" evidence="7">
    <location>
        <begin position="78"/>
        <end position="100"/>
    </location>
</feature>
<evidence type="ECO:0000256" key="2">
    <source>
        <dbReference type="ARBA" id="ARBA00009045"/>
    </source>
</evidence>
<evidence type="ECO:0000256" key="5">
    <source>
        <dbReference type="ARBA" id="ARBA00022989"/>
    </source>
</evidence>
<dbReference type="GO" id="GO:0006508">
    <property type="term" value="P:proteolysis"/>
    <property type="evidence" value="ECO:0007669"/>
    <property type="project" value="UniProtKB-KW"/>
</dbReference>
<accession>A0A4Q2SHJ4</accession>
<dbReference type="GO" id="GO:0016020">
    <property type="term" value="C:membrane"/>
    <property type="evidence" value="ECO:0007669"/>
    <property type="project" value="UniProtKB-SubCell"/>
</dbReference>
<feature type="transmembrane region" description="Helical" evidence="7">
    <location>
        <begin position="162"/>
        <end position="183"/>
    </location>
</feature>
<dbReference type="RefSeq" id="WP_129333813.1">
    <property type="nucleotide sequence ID" value="NZ_SDVB01000311.1"/>
</dbReference>
<dbReference type="InterPro" id="IPR050925">
    <property type="entry name" value="Rhomboid_protease_S54"/>
</dbReference>
<feature type="transmembrane region" description="Helical" evidence="7">
    <location>
        <begin position="137"/>
        <end position="155"/>
    </location>
</feature>
<organism evidence="9 10">
    <name type="scientific">Ciceribacter ferrooxidans</name>
    <dbReference type="NCBI Taxonomy" id="2509717"/>
    <lineage>
        <taxon>Bacteria</taxon>
        <taxon>Pseudomonadati</taxon>
        <taxon>Pseudomonadota</taxon>
        <taxon>Alphaproteobacteria</taxon>
        <taxon>Hyphomicrobiales</taxon>
        <taxon>Rhizobiaceae</taxon>
        <taxon>Ciceribacter</taxon>
    </lineage>
</organism>
<keyword evidence="9" id="KW-0645">Protease</keyword>
<dbReference type="PANTHER" id="PTHR43731:SF14">
    <property type="entry name" value="PRESENILIN-ASSOCIATED RHOMBOID-LIKE PROTEIN, MITOCHONDRIAL"/>
    <property type="match status" value="1"/>
</dbReference>
<evidence type="ECO:0000256" key="7">
    <source>
        <dbReference type="SAM" id="Phobius"/>
    </source>
</evidence>
<keyword evidence="6 7" id="KW-0472">Membrane</keyword>
<evidence type="ECO:0000313" key="10">
    <source>
        <dbReference type="Proteomes" id="UP000291088"/>
    </source>
</evidence>
<dbReference type="OrthoDB" id="9813074at2"/>
<dbReference type="PANTHER" id="PTHR43731">
    <property type="entry name" value="RHOMBOID PROTEASE"/>
    <property type="match status" value="1"/>
</dbReference>
<feature type="domain" description="Peptidase S54 rhomboid" evidence="8">
    <location>
        <begin position="76"/>
        <end position="218"/>
    </location>
</feature>
<evidence type="ECO:0000256" key="4">
    <source>
        <dbReference type="ARBA" id="ARBA00022801"/>
    </source>
</evidence>
<sequence length="257" mass="27883">MFVPLHDRNGLKHIKRQYVTHGLIVLNVAIWLLTGPLATQDVVQASVLGLGFIPAVVFGNAILDPSLVLVPSQLTSITYAFLHGNVVHLASNMLFLWVFGDNVEDALGHVRFLLFYLLCAVAGAFAHGALVPTSQSPLIGASGAIAGVVSAYVLLHPRVRIWVLVLFRFPLPLPAFIPLLFWIGQQFWMLGLSQEDNVSWGAHVGGIAAGALLVIFMRRPGVPLFDRAIVTPKAVEQHPISTGPAEREMHDSGGWKP</sequence>
<dbReference type="GO" id="GO:0004252">
    <property type="term" value="F:serine-type endopeptidase activity"/>
    <property type="evidence" value="ECO:0007669"/>
    <property type="project" value="InterPro"/>
</dbReference>
<gene>
    <name evidence="9" type="ORF">EUU22_20310</name>
</gene>
<proteinExistence type="inferred from homology"/>
<dbReference type="Gene3D" id="1.20.1540.10">
    <property type="entry name" value="Rhomboid-like"/>
    <property type="match status" value="1"/>
</dbReference>
<keyword evidence="5 7" id="KW-1133">Transmembrane helix</keyword>
<comment type="caution">
    <text evidence="9">The sequence shown here is derived from an EMBL/GenBank/DDBJ whole genome shotgun (WGS) entry which is preliminary data.</text>
</comment>
<comment type="subcellular location">
    <subcellularLocation>
        <location evidence="1">Membrane</location>
        <topology evidence="1">Multi-pass membrane protein</topology>
    </subcellularLocation>
</comment>
<evidence type="ECO:0000313" key="9">
    <source>
        <dbReference type="EMBL" id="RYC04513.1"/>
    </source>
</evidence>
<dbReference type="InterPro" id="IPR022764">
    <property type="entry name" value="Peptidase_S54_rhomboid_dom"/>
</dbReference>
<evidence type="ECO:0000256" key="1">
    <source>
        <dbReference type="ARBA" id="ARBA00004141"/>
    </source>
</evidence>
<feature type="transmembrane region" description="Helical" evidence="7">
    <location>
        <begin position="112"/>
        <end position="131"/>
    </location>
</feature>
<feature type="transmembrane region" description="Helical" evidence="7">
    <location>
        <begin position="198"/>
        <end position="217"/>
    </location>
</feature>
<feature type="transmembrane region" description="Helical" evidence="7">
    <location>
        <begin position="18"/>
        <end position="38"/>
    </location>
</feature>
<comment type="similarity">
    <text evidence="2">Belongs to the peptidase S54 family.</text>
</comment>
<dbReference type="SUPFAM" id="SSF144091">
    <property type="entry name" value="Rhomboid-like"/>
    <property type="match status" value="1"/>
</dbReference>
<protein>
    <submittedName>
        <fullName evidence="9">Rhomboid family intramembrane serine protease</fullName>
    </submittedName>
</protein>
<reference evidence="9 10" key="1">
    <citation type="submission" date="2019-01" db="EMBL/GenBank/DDBJ databases">
        <authorList>
            <person name="Deng T."/>
        </authorList>
    </citation>
    <scope>NUCLEOTIDE SEQUENCE [LARGE SCALE GENOMIC DNA]</scope>
    <source>
        <strain evidence="9 10">F8825</strain>
    </source>
</reference>
<evidence type="ECO:0000256" key="3">
    <source>
        <dbReference type="ARBA" id="ARBA00022692"/>
    </source>
</evidence>
<dbReference type="Proteomes" id="UP000291088">
    <property type="component" value="Unassembled WGS sequence"/>
</dbReference>
<keyword evidence="10" id="KW-1185">Reference proteome</keyword>
<dbReference type="Pfam" id="PF01694">
    <property type="entry name" value="Rhomboid"/>
    <property type="match status" value="1"/>
</dbReference>
<dbReference type="InterPro" id="IPR035952">
    <property type="entry name" value="Rhomboid-like_sf"/>
</dbReference>
<feature type="transmembrane region" description="Helical" evidence="7">
    <location>
        <begin position="45"/>
        <end position="63"/>
    </location>
</feature>
<dbReference type="AlphaFoldDB" id="A0A4Q2SHJ4"/>